<protein>
    <submittedName>
        <fullName evidence="2">Uncharacterized protein</fullName>
    </submittedName>
</protein>
<comment type="caution">
    <text evidence="2">The sequence shown here is derived from an EMBL/GenBank/DDBJ whole genome shotgun (WGS) entry which is preliminary data.</text>
</comment>
<dbReference type="EMBL" id="QGKY02000190">
    <property type="protein sequence ID" value="KAF2589986.1"/>
    <property type="molecule type" value="Genomic_DNA"/>
</dbReference>
<evidence type="ECO:0000313" key="2">
    <source>
        <dbReference type="EMBL" id="KAF2589986.1"/>
    </source>
</evidence>
<name>A0A8S9K9B7_BRACR</name>
<gene>
    <name evidence="2" type="ORF">F2Q70_00037968</name>
</gene>
<dbReference type="AlphaFoldDB" id="A0A8S9K9B7"/>
<sequence>MKRINEGLSEMNSDEEQKGNSVEASRRKKAADINGSRETIEQEKENFQKESAEEWSYCGRE</sequence>
<reference evidence="2" key="1">
    <citation type="submission" date="2019-12" db="EMBL/GenBank/DDBJ databases">
        <title>Genome sequencing and annotation of Brassica cretica.</title>
        <authorList>
            <person name="Studholme D.J."/>
            <person name="Sarris P.F."/>
        </authorList>
    </citation>
    <scope>NUCLEOTIDE SEQUENCE</scope>
    <source>
        <strain evidence="2">PFS-102/07</strain>
        <tissue evidence="2">Leaf</tissue>
    </source>
</reference>
<feature type="region of interest" description="Disordered" evidence="1">
    <location>
        <begin position="1"/>
        <end position="61"/>
    </location>
</feature>
<accession>A0A8S9K9B7</accession>
<evidence type="ECO:0000256" key="1">
    <source>
        <dbReference type="SAM" id="MobiDB-lite"/>
    </source>
</evidence>
<feature type="compositionally biased region" description="Basic and acidic residues" evidence="1">
    <location>
        <begin position="38"/>
        <end position="52"/>
    </location>
</feature>
<organism evidence="2">
    <name type="scientific">Brassica cretica</name>
    <name type="common">Mustard</name>
    <dbReference type="NCBI Taxonomy" id="69181"/>
    <lineage>
        <taxon>Eukaryota</taxon>
        <taxon>Viridiplantae</taxon>
        <taxon>Streptophyta</taxon>
        <taxon>Embryophyta</taxon>
        <taxon>Tracheophyta</taxon>
        <taxon>Spermatophyta</taxon>
        <taxon>Magnoliopsida</taxon>
        <taxon>eudicotyledons</taxon>
        <taxon>Gunneridae</taxon>
        <taxon>Pentapetalae</taxon>
        <taxon>rosids</taxon>
        <taxon>malvids</taxon>
        <taxon>Brassicales</taxon>
        <taxon>Brassicaceae</taxon>
        <taxon>Brassiceae</taxon>
        <taxon>Brassica</taxon>
    </lineage>
</organism>
<proteinExistence type="predicted"/>